<evidence type="ECO:0000313" key="1">
    <source>
        <dbReference type="EMBL" id="RIA79551.1"/>
    </source>
</evidence>
<proteinExistence type="predicted"/>
<protein>
    <submittedName>
        <fullName evidence="1">Uncharacterized protein</fullName>
    </submittedName>
</protein>
<evidence type="ECO:0000313" key="2">
    <source>
        <dbReference type="Proteomes" id="UP000265703"/>
    </source>
</evidence>
<dbReference type="AlphaFoldDB" id="A0A397SA12"/>
<organism evidence="1 2">
    <name type="scientific">Glomus cerebriforme</name>
    <dbReference type="NCBI Taxonomy" id="658196"/>
    <lineage>
        <taxon>Eukaryota</taxon>
        <taxon>Fungi</taxon>
        <taxon>Fungi incertae sedis</taxon>
        <taxon>Mucoromycota</taxon>
        <taxon>Glomeromycotina</taxon>
        <taxon>Glomeromycetes</taxon>
        <taxon>Glomerales</taxon>
        <taxon>Glomeraceae</taxon>
        <taxon>Glomus</taxon>
    </lineage>
</organism>
<dbReference type="Proteomes" id="UP000265703">
    <property type="component" value="Unassembled WGS sequence"/>
</dbReference>
<reference evidence="1 2" key="1">
    <citation type="submission" date="2018-06" db="EMBL/GenBank/DDBJ databases">
        <title>Comparative genomics reveals the genomic features of Rhizophagus irregularis, R. cerebriforme, R. diaphanum and Gigaspora rosea, and their symbiotic lifestyle signature.</title>
        <authorList>
            <person name="Morin E."/>
            <person name="San Clemente H."/>
            <person name="Chen E.C.H."/>
            <person name="De La Providencia I."/>
            <person name="Hainaut M."/>
            <person name="Kuo A."/>
            <person name="Kohler A."/>
            <person name="Murat C."/>
            <person name="Tang N."/>
            <person name="Roy S."/>
            <person name="Loubradou J."/>
            <person name="Henrissat B."/>
            <person name="Grigoriev I.V."/>
            <person name="Corradi N."/>
            <person name="Roux C."/>
            <person name="Martin F.M."/>
        </authorList>
    </citation>
    <scope>NUCLEOTIDE SEQUENCE [LARGE SCALE GENOMIC DNA]</scope>
    <source>
        <strain evidence="1 2">DAOM 227022</strain>
    </source>
</reference>
<dbReference type="EMBL" id="QKYT01001244">
    <property type="protein sequence ID" value="RIA79551.1"/>
    <property type="molecule type" value="Genomic_DNA"/>
</dbReference>
<gene>
    <name evidence="1" type="ORF">C1645_845563</name>
</gene>
<sequence length="164" mass="19385">MANIVLKIKEELHQSKNLTLDIIFIEYTNNTIQKCQKIVSFFHNIYQRINIKQLQAMAQMHSYFVTNVKFELKFLDDKITSEKLNETLNQIALAIENEVNLFDNNNPKVDFVFENINEEEEVANLEEVNNHELEITNFIDLSTSLLNNNNKLHYQDDKKKYNKS</sequence>
<name>A0A397SA12_9GLOM</name>
<comment type="caution">
    <text evidence="1">The sequence shown here is derived from an EMBL/GenBank/DDBJ whole genome shotgun (WGS) entry which is preliminary data.</text>
</comment>
<accession>A0A397SA12</accession>
<dbReference type="OrthoDB" id="2403728at2759"/>
<keyword evidence="2" id="KW-1185">Reference proteome</keyword>